<gene>
    <name evidence="2" type="ORF">SAMN05421637_1871</name>
</gene>
<evidence type="ECO:0000313" key="2">
    <source>
        <dbReference type="EMBL" id="SEJ46354.1"/>
    </source>
</evidence>
<feature type="signal peptide" evidence="1">
    <location>
        <begin position="1"/>
        <end position="20"/>
    </location>
</feature>
<dbReference type="STRING" id="1043493.SAMN05421637_1871"/>
<dbReference type="Proteomes" id="UP000183315">
    <property type="component" value="Unassembled WGS sequence"/>
</dbReference>
<dbReference type="EMBL" id="FNZI01000004">
    <property type="protein sequence ID" value="SEJ46354.1"/>
    <property type="molecule type" value="Genomic_DNA"/>
</dbReference>
<dbReference type="AlphaFoldDB" id="A0A1H6Z2Y0"/>
<name>A0A1H6Z2Y0_9MICO</name>
<accession>A0A1H6Z2Y0</accession>
<keyword evidence="1" id="KW-0732">Signal</keyword>
<dbReference type="eggNOG" id="ENOG5034B0P">
    <property type="taxonomic scope" value="Bacteria"/>
</dbReference>
<sequence length="194" mass="19694">MRYLATAVLAAAVLAGCSTAAPEPSASPSAIAATCPETLVEPDPVEHGLGPFEEATGTPSLPEPEAAWWCTYSALDTATPDPDGGVAYGWRLQGEPATIAADDLAAVSDLLDGLEIPDPMRACTADLGPRHLLVLASGSARIGVAIDAFGCHDVRLTDDPWSVAPGETTDPDLVTGVLSPPDGMLAALNGLVAP</sequence>
<dbReference type="PROSITE" id="PS51257">
    <property type="entry name" value="PROKAR_LIPOPROTEIN"/>
    <property type="match status" value="1"/>
</dbReference>
<proteinExistence type="predicted"/>
<feature type="chain" id="PRO_5010179962" evidence="1">
    <location>
        <begin position="21"/>
        <end position="194"/>
    </location>
</feature>
<evidence type="ECO:0000313" key="3">
    <source>
        <dbReference type="Proteomes" id="UP000183315"/>
    </source>
</evidence>
<organism evidence="2 3">
    <name type="scientific">Demequina mangrovi</name>
    <dbReference type="NCBI Taxonomy" id="1043493"/>
    <lineage>
        <taxon>Bacteria</taxon>
        <taxon>Bacillati</taxon>
        <taxon>Actinomycetota</taxon>
        <taxon>Actinomycetes</taxon>
        <taxon>Micrococcales</taxon>
        <taxon>Demequinaceae</taxon>
        <taxon>Demequina</taxon>
    </lineage>
</organism>
<dbReference type="RefSeq" id="WP_143058967.1">
    <property type="nucleotide sequence ID" value="NZ_BBLU01000006.1"/>
</dbReference>
<keyword evidence="3" id="KW-1185">Reference proteome</keyword>
<dbReference type="OrthoDB" id="3790276at2"/>
<evidence type="ECO:0000256" key="1">
    <source>
        <dbReference type="SAM" id="SignalP"/>
    </source>
</evidence>
<protein>
    <submittedName>
        <fullName evidence="2">Uncharacterized protein</fullName>
    </submittedName>
</protein>
<reference evidence="3" key="1">
    <citation type="submission" date="2016-10" db="EMBL/GenBank/DDBJ databases">
        <authorList>
            <person name="Varghese N."/>
        </authorList>
    </citation>
    <scope>NUCLEOTIDE SEQUENCE [LARGE SCALE GENOMIC DNA]</scope>
    <source>
        <strain evidence="3">DSM 24868</strain>
    </source>
</reference>